<evidence type="ECO:0000313" key="3">
    <source>
        <dbReference type="Proteomes" id="UP000535543"/>
    </source>
</evidence>
<dbReference type="PANTHER" id="PTHR35983">
    <property type="entry name" value="UPF0166 PROTEIN TM_0021"/>
    <property type="match status" value="1"/>
</dbReference>
<dbReference type="SUPFAM" id="SSF54913">
    <property type="entry name" value="GlnB-like"/>
    <property type="match status" value="1"/>
</dbReference>
<evidence type="ECO:0000256" key="1">
    <source>
        <dbReference type="ARBA" id="ARBA00010554"/>
    </source>
</evidence>
<dbReference type="AlphaFoldDB" id="A0A848KJ59"/>
<dbReference type="InterPro" id="IPR015867">
    <property type="entry name" value="N-reg_PII/ATP_PRibTrfase_C"/>
</dbReference>
<dbReference type="Gene3D" id="3.30.70.120">
    <property type="match status" value="1"/>
</dbReference>
<accession>A0A848KJ59</accession>
<name>A0A848KJ59_9NOCA</name>
<proteinExistence type="inferred from homology"/>
<sequence length="112" mass="12536">MHSTTSLRLSILLGQDDMWHHKPRYQEIVKRARDSGLAGASVWRGVEGYGASSRIHTTRLLDLAESLPVLVVIIDDEQRIRAFTSDIAELLTEATVTLDEVEHLHFGSEVAE</sequence>
<dbReference type="PANTHER" id="PTHR35983:SF1">
    <property type="entry name" value="UPF0166 PROTEIN TM_0021"/>
    <property type="match status" value="1"/>
</dbReference>
<comment type="caution">
    <text evidence="2">The sequence shown here is derived from an EMBL/GenBank/DDBJ whole genome shotgun (WGS) entry which is preliminary data.</text>
</comment>
<keyword evidence="3" id="KW-1185">Reference proteome</keyword>
<dbReference type="InterPro" id="IPR011322">
    <property type="entry name" value="N-reg_PII-like_a/b"/>
</dbReference>
<dbReference type="Pfam" id="PF02641">
    <property type="entry name" value="DUF190"/>
    <property type="match status" value="1"/>
</dbReference>
<comment type="similarity">
    <text evidence="1">Belongs to the UPF0166 family.</text>
</comment>
<organism evidence="2 3">
    <name type="scientific">Antrihabitans stalactiti</name>
    <dbReference type="NCBI Taxonomy" id="2584121"/>
    <lineage>
        <taxon>Bacteria</taxon>
        <taxon>Bacillati</taxon>
        <taxon>Actinomycetota</taxon>
        <taxon>Actinomycetes</taxon>
        <taxon>Mycobacteriales</taxon>
        <taxon>Nocardiaceae</taxon>
        <taxon>Antrihabitans</taxon>
    </lineage>
</organism>
<dbReference type="Proteomes" id="UP000535543">
    <property type="component" value="Unassembled WGS sequence"/>
</dbReference>
<dbReference type="RefSeq" id="WP_169587335.1">
    <property type="nucleotide sequence ID" value="NZ_VCQU01000004.1"/>
</dbReference>
<gene>
    <name evidence="2" type="ORF">FGL95_12825</name>
</gene>
<evidence type="ECO:0000313" key="2">
    <source>
        <dbReference type="EMBL" id="NMN95917.1"/>
    </source>
</evidence>
<protein>
    <submittedName>
        <fullName evidence="2">DUF190 domain-containing protein</fullName>
    </submittedName>
</protein>
<dbReference type="InterPro" id="IPR003793">
    <property type="entry name" value="UPF0166"/>
</dbReference>
<reference evidence="2 3" key="2">
    <citation type="submission" date="2020-06" db="EMBL/GenBank/DDBJ databases">
        <title>Antribacter stalactiti gen. nov., sp. nov., a new member of the family Nacardiaceae isolated from a cave.</title>
        <authorList>
            <person name="Kim I.S."/>
        </authorList>
    </citation>
    <scope>NUCLEOTIDE SEQUENCE [LARGE SCALE GENOMIC DNA]</scope>
    <source>
        <strain evidence="2 3">YC2-7</strain>
    </source>
</reference>
<dbReference type="EMBL" id="VCQU01000004">
    <property type="protein sequence ID" value="NMN95917.1"/>
    <property type="molecule type" value="Genomic_DNA"/>
</dbReference>
<reference evidence="2 3" key="1">
    <citation type="submission" date="2019-05" db="EMBL/GenBank/DDBJ databases">
        <authorList>
            <person name="Lee S.D."/>
        </authorList>
    </citation>
    <scope>NUCLEOTIDE SEQUENCE [LARGE SCALE GENOMIC DNA]</scope>
    <source>
        <strain evidence="2 3">YC2-7</strain>
    </source>
</reference>